<dbReference type="AlphaFoldDB" id="A0A511XIU4"/>
<sequence length="113" mass="13511">MKDEHVQIFVALNLKNKQIIIVEVTEYSNINNLLDCIRNRQNHRYNSVMRKPEETSAINEQWKPRSRFIRFIRKANMVKAENTFHDENDVTFIPIEDAAFPWTHRNEREGKGL</sequence>
<accession>A0A511XIU4</accession>
<dbReference type="RefSeq" id="WP_146886825.1">
    <property type="nucleotide sequence ID" value="NZ_BJYG01000011.1"/>
</dbReference>
<reference evidence="1 2" key="1">
    <citation type="submission" date="2019-07" db="EMBL/GenBank/DDBJ databases">
        <title>Whole genome shotgun sequence of Acetobacter oeni NBRC 105207.</title>
        <authorList>
            <person name="Hosoyama A."/>
            <person name="Uohara A."/>
            <person name="Ohji S."/>
            <person name="Ichikawa N."/>
        </authorList>
    </citation>
    <scope>NUCLEOTIDE SEQUENCE [LARGE SCALE GENOMIC DNA]</scope>
    <source>
        <strain evidence="1 2">NBRC 105207</strain>
    </source>
</reference>
<dbReference type="Proteomes" id="UP000321746">
    <property type="component" value="Unassembled WGS sequence"/>
</dbReference>
<evidence type="ECO:0000313" key="1">
    <source>
        <dbReference type="EMBL" id="GEN62831.1"/>
    </source>
</evidence>
<dbReference type="EMBL" id="BJYG01000011">
    <property type="protein sequence ID" value="GEN62831.1"/>
    <property type="molecule type" value="Genomic_DNA"/>
</dbReference>
<organism evidence="1 2">
    <name type="scientific">Acetobacter oeni</name>
    <dbReference type="NCBI Taxonomy" id="304077"/>
    <lineage>
        <taxon>Bacteria</taxon>
        <taxon>Pseudomonadati</taxon>
        <taxon>Pseudomonadota</taxon>
        <taxon>Alphaproteobacteria</taxon>
        <taxon>Acetobacterales</taxon>
        <taxon>Acetobacteraceae</taxon>
        <taxon>Acetobacter</taxon>
    </lineage>
</organism>
<name>A0A511XIU4_9PROT</name>
<gene>
    <name evidence="1" type="ORF">AOE01nite_10550</name>
</gene>
<keyword evidence="2" id="KW-1185">Reference proteome</keyword>
<evidence type="ECO:0000313" key="2">
    <source>
        <dbReference type="Proteomes" id="UP000321746"/>
    </source>
</evidence>
<protein>
    <submittedName>
        <fullName evidence="1">Uncharacterized protein</fullName>
    </submittedName>
</protein>
<dbReference type="OrthoDB" id="7225870at2"/>
<proteinExistence type="predicted"/>
<comment type="caution">
    <text evidence="1">The sequence shown here is derived from an EMBL/GenBank/DDBJ whole genome shotgun (WGS) entry which is preliminary data.</text>
</comment>